<reference evidence="2" key="1">
    <citation type="submission" date="2014-05" db="EMBL/GenBank/DDBJ databases">
        <authorList>
            <person name="Chronopoulou M."/>
        </authorList>
    </citation>
    <scope>NUCLEOTIDE SEQUENCE</scope>
    <source>
        <tissue evidence="2">Whole organism</tissue>
    </source>
</reference>
<feature type="compositionally biased region" description="Polar residues" evidence="1">
    <location>
        <begin position="23"/>
        <end position="36"/>
    </location>
</feature>
<sequence length="36" mass="3975">MSRKCETETEQTIQGGGKRPTPFRSQSMISSTTVKS</sequence>
<evidence type="ECO:0000313" key="2">
    <source>
        <dbReference type="EMBL" id="CDW43721.1"/>
    </source>
</evidence>
<accession>A0A0K2V162</accession>
<organism evidence="2">
    <name type="scientific">Lepeophtheirus salmonis</name>
    <name type="common">Salmon louse</name>
    <name type="synonym">Caligus salmonis</name>
    <dbReference type="NCBI Taxonomy" id="72036"/>
    <lineage>
        <taxon>Eukaryota</taxon>
        <taxon>Metazoa</taxon>
        <taxon>Ecdysozoa</taxon>
        <taxon>Arthropoda</taxon>
        <taxon>Crustacea</taxon>
        <taxon>Multicrustacea</taxon>
        <taxon>Hexanauplia</taxon>
        <taxon>Copepoda</taxon>
        <taxon>Siphonostomatoida</taxon>
        <taxon>Caligidae</taxon>
        <taxon>Lepeophtheirus</taxon>
    </lineage>
</organism>
<name>A0A0K2V162_LEPSM</name>
<evidence type="ECO:0000256" key="1">
    <source>
        <dbReference type="SAM" id="MobiDB-lite"/>
    </source>
</evidence>
<dbReference type="AlphaFoldDB" id="A0A0K2V162"/>
<feature type="region of interest" description="Disordered" evidence="1">
    <location>
        <begin position="1"/>
        <end position="36"/>
    </location>
</feature>
<protein>
    <submittedName>
        <fullName evidence="2">Uncharacterized protein</fullName>
    </submittedName>
</protein>
<proteinExistence type="predicted"/>
<dbReference type="EMBL" id="HACA01026360">
    <property type="protein sequence ID" value="CDW43721.1"/>
    <property type="molecule type" value="Transcribed_RNA"/>
</dbReference>